<evidence type="ECO:0000313" key="11">
    <source>
        <dbReference type="Proteomes" id="UP000802098"/>
    </source>
</evidence>
<evidence type="ECO:0000313" key="10">
    <source>
        <dbReference type="EMBL" id="NHK99297.1"/>
    </source>
</evidence>
<dbReference type="InterPro" id="IPR005467">
    <property type="entry name" value="His_kinase_dom"/>
</dbReference>
<dbReference type="Gene3D" id="3.40.50.2300">
    <property type="match status" value="1"/>
</dbReference>
<keyword evidence="5" id="KW-0418">Kinase</keyword>
<dbReference type="InterPro" id="IPR036890">
    <property type="entry name" value="HATPase_C_sf"/>
</dbReference>
<dbReference type="InterPro" id="IPR004358">
    <property type="entry name" value="Sig_transdc_His_kin-like_C"/>
</dbReference>
<dbReference type="InterPro" id="IPR035965">
    <property type="entry name" value="PAS-like_dom_sf"/>
</dbReference>
<evidence type="ECO:0000259" key="7">
    <source>
        <dbReference type="PROSITE" id="PS50109"/>
    </source>
</evidence>
<evidence type="ECO:0000256" key="1">
    <source>
        <dbReference type="ARBA" id="ARBA00000085"/>
    </source>
</evidence>
<dbReference type="PANTHER" id="PTHR43047">
    <property type="entry name" value="TWO-COMPONENT HISTIDINE PROTEIN KINASE"/>
    <property type="match status" value="1"/>
</dbReference>
<dbReference type="SUPFAM" id="SSF47384">
    <property type="entry name" value="Homodimeric domain of signal transducing histidine kinase"/>
    <property type="match status" value="1"/>
</dbReference>
<dbReference type="PANTHER" id="PTHR43047:SF72">
    <property type="entry name" value="OSMOSENSING HISTIDINE PROTEIN KINASE SLN1"/>
    <property type="match status" value="1"/>
</dbReference>
<dbReference type="SMART" id="SM00448">
    <property type="entry name" value="REC"/>
    <property type="match status" value="1"/>
</dbReference>
<dbReference type="Pfam" id="PF02518">
    <property type="entry name" value="HATPase_c"/>
    <property type="match status" value="1"/>
</dbReference>
<evidence type="ECO:0000256" key="2">
    <source>
        <dbReference type="ARBA" id="ARBA00012438"/>
    </source>
</evidence>
<dbReference type="RefSeq" id="WP_009858956.1">
    <property type="nucleotide sequence ID" value="NZ_JAAOCD010000005.1"/>
</dbReference>
<evidence type="ECO:0000259" key="9">
    <source>
        <dbReference type="PROSITE" id="PS50113"/>
    </source>
</evidence>
<dbReference type="InterPro" id="IPR000700">
    <property type="entry name" value="PAS-assoc_C"/>
</dbReference>
<dbReference type="SUPFAM" id="SSF52172">
    <property type="entry name" value="CheY-like"/>
    <property type="match status" value="1"/>
</dbReference>
<evidence type="ECO:0000256" key="3">
    <source>
        <dbReference type="ARBA" id="ARBA00022553"/>
    </source>
</evidence>
<dbReference type="EMBL" id="JAAOCD010000005">
    <property type="protein sequence ID" value="NHK99297.1"/>
    <property type="molecule type" value="Genomic_DNA"/>
</dbReference>
<protein>
    <recommendedName>
        <fullName evidence="2">histidine kinase</fullName>
        <ecNumber evidence="2">2.7.13.3</ecNumber>
    </recommendedName>
</protein>
<dbReference type="PROSITE" id="PS50109">
    <property type="entry name" value="HIS_KIN"/>
    <property type="match status" value="1"/>
</dbReference>
<evidence type="ECO:0000259" key="8">
    <source>
        <dbReference type="PROSITE" id="PS50110"/>
    </source>
</evidence>
<organism evidence="10 11">
    <name type="scientific">Rubrivivax benzoatilyticus</name>
    <dbReference type="NCBI Taxonomy" id="316997"/>
    <lineage>
        <taxon>Bacteria</taxon>
        <taxon>Pseudomonadati</taxon>
        <taxon>Pseudomonadota</taxon>
        <taxon>Betaproteobacteria</taxon>
        <taxon>Burkholderiales</taxon>
        <taxon>Sphaerotilaceae</taxon>
        <taxon>Rubrivivax</taxon>
    </lineage>
</organism>
<reference evidence="10 11" key="1">
    <citation type="submission" date="2020-03" db="EMBL/GenBank/DDBJ databases">
        <title>Rubrivivax benzoatilyticus JA2 (sequenced after 10 years sub-culturing).</title>
        <authorList>
            <person name="Gupta D."/>
            <person name="Chintalapati S."/>
            <person name="Chintalapati V.R."/>
        </authorList>
    </citation>
    <scope>NUCLEOTIDE SEQUENCE [LARGE SCALE GENOMIC DNA]</scope>
    <source>
        <strain evidence="10 11">JA2-Mal</strain>
    </source>
</reference>
<dbReference type="PROSITE" id="PS50110">
    <property type="entry name" value="RESPONSE_REGULATORY"/>
    <property type="match status" value="1"/>
</dbReference>
<evidence type="ECO:0000256" key="4">
    <source>
        <dbReference type="ARBA" id="ARBA00022679"/>
    </source>
</evidence>
<evidence type="ECO:0000256" key="6">
    <source>
        <dbReference type="PROSITE-ProRule" id="PRU00169"/>
    </source>
</evidence>
<keyword evidence="11" id="KW-1185">Reference proteome</keyword>
<dbReference type="CDD" id="cd00082">
    <property type="entry name" value="HisKA"/>
    <property type="match status" value="1"/>
</dbReference>
<feature type="modified residue" description="4-aspartylphosphate" evidence="6">
    <location>
        <position position="560"/>
    </location>
</feature>
<dbReference type="InterPro" id="IPR003661">
    <property type="entry name" value="HisK_dim/P_dom"/>
</dbReference>
<comment type="catalytic activity">
    <reaction evidence="1">
        <text>ATP + protein L-histidine = ADP + protein N-phospho-L-histidine.</text>
        <dbReference type="EC" id="2.7.13.3"/>
    </reaction>
</comment>
<dbReference type="PROSITE" id="PS50113">
    <property type="entry name" value="PAC"/>
    <property type="match status" value="1"/>
</dbReference>
<dbReference type="Pfam" id="PF00512">
    <property type="entry name" value="HisKA"/>
    <property type="match status" value="1"/>
</dbReference>
<keyword evidence="4" id="KW-0808">Transferase</keyword>
<name>A0ABX0HZK6_9BURK</name>
<dbReference type="SUPFAM" id="SSF55785">
    <property type="entry name" value="PYP-like sensor domain (PAS domain)"/>
    <property type="match status" value="1"/>
</dbReference>
<dbReference type="InterPro" id="IPR001789">
    <property type="entry name" value="Sig_transdc_resp-reg_receiver"/>
</dbReference>
<dbReference type="SMART" id="SM00387">
    <property type="entry name" value="HATPase_c"/>
    <property type="match status" value="1"/>
</dbReference>
<dbReference type="InterPro" id="IPR036097">
    <property type="entry name" value="HisK_dim/P_sf"/>
</dbReference>
<proteinExistence type="predicted"/>
<keyword evidence="3 6" id="KW-0597">Phosphoprotein</keyword>
<dbReference type="InterPro" id="IPR003594">
    <property type="entry name" value="HATPase_dom"/>
</dbReference>
<dbReference type="EC" id="2.7.13.3" evidence="2"/>
<sequence>MHGPADDDLALLEFLHRAPVAMLQTTGDGCVRLMTPRAAELLAPLAPGGRLDNLFDVLAPAMPTLHEDLARHGSARGTVFEDRRITLRLPGTPAREQVLALGLLRLSEDRLAAWLVDVTAGEHERLALAEHLALATEAAGIGTFELRYDGDEPLQFNAQSCRLFGHPDGGDPRAIVREAVPPGEIRRLAAWVAPLRDGREADAVEFEIRWPDGQPRRLAAKGRLRRGGDETRKAVVGVLWDVTEQRLAEAALEAQRVAERASRAKSEFLSRLGHEIRTPLNAIVGFAQMLLRGAVVPLALEHRQAVAHIADAGRHLERLIADLTDLSLIEAGTVRLESSVVDLGQVIDEVLHEAHASAAMRRVQLRSALPAERLLVLADGTRLRQVLANLVSNAIKYNRLHGEVVVAVRRDGAGWCIAVRDTGLGMSPAQLAALFEPFNRLGREASGIPGTGIGLVLTRELVEAMGGSLEVSSEPGRGSEFRFVLPAAASTAALPAPPRALVARPELRGRVLAVEDNPVNAVLLQSFFAWRPGVELRIAANAAEALALALAAPPDLLLLDLFLPDRPGLDLLRELRAEHGQQTPCIVLSASAMPADLLAAREAGIELYLTKPLDVDRLLNAVDALLATPA</sequence>
<evidence type="ECO:0000256" key="5">
    <source>
        <dbReference type="ARBA" id="ARBA00022777"/>
    </source>
</evidence>
<dbReference type="InterPro" id="IPR011006">
    <property type="entry name" value="CheY-like_superfamily"/>
</dbReference>
<dbReference type="PRINTS" id="PR00344">
    <property type="entry name" value="BCTRLSENSOR"/>
</dbReference>
<accession>A0ABX0HZK6</accession>
<feature type="domain" description="Response regulatory" evidence="8">
    <location>
        <begin position="510"/>
        <end position="626"/>
    </location>
</feature>
<gene>
    <name evidence="10" type="ORF">G7087_13010</name>
</gene>
<dbReference type="Gene3D" id="3.30.450.20">
    <property type="entry name" value="PAS domain"/>
    <property type="match status" value="1"/>
</dbReference>
<dbReference type="SMART" id="SM00388">
    <property type="entry name" value="HisKA"/>
    <property type="match status" value="1"/>
</dbReference>
<comment type="caution">
    <text evidence="10">The sequence shown here is derived from an EMBL/GenBank/DDBJ whole genome shotgun (WGS) entry which is preliminary data.</text>
</comment>
<feature type="domain" description="Histidine kinase" evidence="7">
    <location>
        <begin position="271"/>
        <end position="489"/>
    </location>
</feature>
<dbReference type="Gene3D" id="1.10.287.130">
    <property type="match status" value="1"/>
</dbReference>
<dbReference type="Proteomes" id="UP000802098">
    <property type="component" value="Unassembled WGS sequence"/>
</dbReference>
<dbReference type="SUPFAM" id="SSF55874">
    <property type="entry name" value="ATPase domain of HSP90 chaperone/DNA topoisomerase II/histidine kinase"/>
    <property type="match status" value="1"/>
</dbReference>
<dbReference type="Pfam" id="PF00072">
    <property type="entry name" value="Response_reg"/>
    <property type="match status" value="1"/>
</dbReference>
<feature type="domain" description="PAC" evidence="9">
    <location>
        <begin position="202"/>
        <end position="254"/>
    </location>
</feature>
<dbReference type="Gene3D" id="3.30.565.10">
    <property type="entry name" value="Histidine kinase-like ATPase, C-terminal domain"/>
    <property type="match status" value="1"/>
</dbReference>